<dbReference type="EMBL" id="APPI01000010">
    <property type="protein sequence ID" value="ENV14299.1"/>
    <property type="molecule type" value="Genomic_DNA"/>
</dbReference>
<sequence length="61" mass="6634">MGLEFWWLFTLVYHLLTESDALGGNGKDTVNNFELPSETFNGDVIDVSALLADSATVDNIG</sequence>
<dbReference type="RefSeq" id="WP_004812571.1">
    <property type="nucleotide sequence ID" value="NZ_KB849450.1"/>
</dbReference>
<accession>N8XZ18</accession>
<dbReference type="PATRIC" id="fig|1217675.3.peg.522"/>
<gene>
    <name evidence="1" type="ORF">F965_00542</name>
</gene>
<proteinExistence type="predicted"/>
<evidence type="ECO:0000313" key="1">
    <source>
        <dbReference type="EMBL" id="ENV14299.1"/>
    </source>
</evidence>
<protein>
    <submittedName>
        <fullName evidence="1">Uncharacterized protein</fullName>
    </submittedName>
</protein>
<reference evidence="1 2" key="1">
    <citation type="submission" date="2013-02" db="EMBL/GenBank/DDBJ databases">
        <title>The Genome Sequence of Acinetobacter schindleri NIPH 900.</title>
        <authorList>
            <consortium name="The Broad Institute Genome Sequencing Platform"/>
            <consortium name="The Broad Institute Genome Sequencing Center for Infectious Disease"/>
            <person name="Cerqueira G."/>
            <person name="Feldgarden M."/>
            <person name="Courvalin P."/>
            <person name="Perichon B."/>
            <person name="Grillot-Courvalin C."/>
            <person name="Clermont D."/>
            <person name="Rocha E."/>
            <person name="Yoon E.-J."/>
            <person name="Nemec A."/>
            <person name="Walker B."/>
            <person name="Young S.K."/>
            <person name="Zeng Q."/>
            <person name="Gargeya S."/>
            <person name="Fitzgerald M."/>
            <person name="Haas B."/>
            <person name="Abouelleil A."/>
            <person name="Alvarado L."/>
            <person name="Arachchi H.M."/>
            <person name="Berlin A.M."/>
            <person name="Chapman S.B."/>
            <person name="Dewar J."/>
            <person name="Goldberg J."/>
            <person name="Griggs A."/>
            <person name="Gujja S."/>
            <person name="Hansen M."/>
            <person name="Howarth C."/>
            <person name="Imamovic A."/>
            <person name="Larimer J."/>
            <person name="McCowan C."/>
            <person name="Murphy C."/>
            <person name="Neiman D."/>
            <person name="Pearson M."/>
            <person name="Priest M."/>
            <person name="Roberts A."/>
            <person name="Saif S."/>
            <person name="Shea T."/>
            <person name="Sisk P."/>
            <person name="Sykes S."/>
            <person name="Wortman J."/>
            <person name="Nusbaum C."/>
            <person name="Birren B."/>
        </authorList>
    </citation>
    <scope>NUCLEOTIDE SEQUENCE [LARGE SCALE GENOMIC DNA]</scope>
    <source>
        <strain evidence="1 2">NIPH 900</strain>
    </source>
</reference>
<organism evidence="1 2">
    <name type="scientific">Acinetobacter schindleri NIPH 900</name>
    <dbReference type="NCBI Taxonomy" id="1217675"/>
    <lineage>
        <taxon>Bacteria</taxon>
        <taxon>Pseudomonadati</taxon>
        <taxon>Pseudomonadota</taxon>
        <taxon>Gammaproteobacteria</taxon>
        <taxon>Moraxellales</taxon>
        <taxon>Moraxellaceae</taxon>
        <taxon>Acinetobacter</taxon>
    </lineage>
</organism>
<name>N8XZ18_9GAMM</name>
<dbReference type="HOGENOM" id="CLU_2911975_0_0_6"/>
<dbReference type="AlphaFoldDB" id="N8XZ18"/>
<comment type="caution">
    <text evidence="1">The sequence shown here is derived from an EMBL/GenBank/DDBJ whole genome shotgun (WGS) entry which is preliminary data.</text>
</comment>
<keyword evidence="2" id="KW-1185">Reference proteome</keyword>
<evidence type="ECO:0000313" key="2">
    <source>
        <dbReference type="Proteomes" id="UP000018438"/>
    </source>
</evidence>
<dbReference type="Proteomes" id="UP000018438">
    <property type="component" value="Unassembled WGS sequence"/>
</dbReference>